<feature type="compositionally biased region" description="Basic and acidic residues" evidence="1">
    <location>
        <begin position="46"/>
        <end position="73"/>
    </location>
</feature>
<feature type="region of interest" description="Disordered" evidence="1">
    <location>
        <begin position="46"/>
        <end position="80"/>
    </location>
</feature>
<evidence type="ECO:0000256" key="1">
    <source>
        <dbReference type="SAM" id="MobiDB-lite"/>
    </source>
</evidence>
<proteinExistence type="predicted"/>
<keyword evidence="3" id="KW-1185">Reference proteome</keyword>
<reference evidence="2 3" key="1">
    <citation type="journal article" date="2014" name="PLoS Genet.">
        <title>Phylogenetically driven sequencing of extremely halophilic archaea reveals strategies for static and dynamic osmo-response.</title>
        <authorList>
            <person name="Becker E.A."/>
            <person name="Seitzer P.M."/>
            <person name="Tritt A."/>
            <person name="Larsen D."/>
            <person name="Krusor M."/>
            <person name="Yao A.I."/>
            <person name="Wu D."/>
            <person name="Madern D."/>
            <person name="Eisen J.A."/>
            <person name="Darling A.E."/>
            <person name="Facciotti M.T."/>
        </authorList>
    </citation>
    <scope>NUCLEOTIDE SEQUENCE [LARGE SCALE GENOMIC DNA]</scope>
    <source>
        <strain evidence="2 3">DSM 13077</strain>
    </source>
</reference>
<evidence type="ECO:0000313" key="2">
    <source>
        <dbReference type="EMBL" id="ELZ05319.1"/>
    </source>
</evidence>
<dbReference type="EMBL" id="AOIP01000026">
    <property type="protein sequence ID" value="ELZ05319.1"/>
    <property type="molecule type" value="Genomic_DNA"/>
</dbReference>
<dbReference type="PATRIC" id="fig|1227491.4.peg.2168"/>
<comment type="caution">
    <text evidence="2">The sequence shown here is derived from an EMBL/GenBank/DDBJ whole genome shotgun (WGS) entry which is preliminary data.</text>
</comment>
<gene>
    <name evidence="2" type="ORF">C480_10565</name>
</gene>
<accession>M0B6P2</accession>
<evidence type="ECO:0000313" key="3">
    <source>
        <dbReference type="Proteomes" id="UP000011591"/>
    </source>
</evidence>
<dbReference type="Proteomes" id="UP000011591">
    <property type="component" value="Unassembled WGS sequence"/>
</dbReference>
<organism evidence="2 3">
    <name type="scientific">Natrialba aegyptia DSM 13077</name>
    <dbReference type="NCBI Taxonomy" id="1227491"/>
    <lineage>
        <taxon>Archaea</taxon>
        <taxon>Methanobacteriati</taxon>
        <taxon>Methanobacteriota</taxon>
        <taxon>Stenosarchaea group</taxon>
        <taxon>Halobacteria</taxon>
        <taxon>Halobacteriales</taxon>
        <taxon>Natrialbaceae</taxon>
        <taxon>Natrialba</taxon>
    </lineage>
</organism>
<sequence>MSDDLSFAERRLKMTREALRGAIAVDAPAGVIEELENKRDEWCEKVMNEQRPEPRDDRRVRRKERQAEHERNRQFQKQVM</sequence>
<dbReference type="RefSeq" id="WP_006665577.1">
    <property type="nucleotide sequence ID" value="NZ_AOIP01000026.1"/>
</dbReference>
<dbReference type="OrthoDB" id="380641at2157"/>
<dbReference type="AlphaFoldDB" id="M0B6P2"/>
<name>M0B6P2_9EURY</name>
<protein>
    <submittedName>
        <fullName evidence="2">Uncharacterized protein</fullName>
    </submittedName>
</protein>